<reference evidence="1 2" key="2">
    <citation type="journal article" date="2022" name="Mol. Ecol. Resour.">
        <title>The genomes of chicory, endive, great burdock and yacon provide insights into Asteraceae paleo-polyploidization history and plant inulin production.</title>
        <authorList>
            <person name="Fan W."/>
            <person name="Wang S."/>
            <person name="Wang H."/>
            <person name="Wang A."/>
            <person name="Jiang F."/>
            <person name="Liu H."/>
            <person name="Zhao H."/>
            <person name="Xu D."/>
            <person name="Zhang Y."/>
        </authorList>
    </citation>
    <scope>NUCLEOTIDE SEQUENCE [LARGE SCALE GENOMIC DNA]</scope>
    <source>
        <strain evidence="2">cv. Yunnan</strain>
        <tissue evidence="1">Leaves</tissue>
    </source>
</reference>
<sequence length="276" mass="31640">MGKGERDGANAYSNKHPVALNTTYALIKDLGNFDMVLHRGDMSYANGYISQWDQFLAQMEPITSKVPYMVARYSTDYGMFHFCVADAEHDWRIGTEQYAFIERYLASANRHKQTWLIFAAHRVLGYSSNKWYGLEGSFEEPMGREHLQRLWQKYKVDIAIFGHVHNYERVCPIYQNQCVNGEKSHYSGTVNGTIHIVAGGGGSHFSPFTEMDTVWSIHKDHDFGFVKLTAFNQSSLLMEYKKSSDGEVYDSFTITREYRDVLACVHDGYEPTTLAD</sequence>
<name>A0ACB9G357_9ASTR</name>
<reference evidence="2" key="1">
    <citation type="journal article" date="2022" name="Mol. Ecol. Resour.">
        <title>The genomes of chicory, endive, great burdock and yacon provide insights into Asteraceae palaeo-polyploidization history and plant inulin production.</title>
        <authorList>
            <person name="Fan W."/>
            <person name="Wang S."/>
            <person name="Wang H."/>
            <person name="Wang A."/>
            <person name="Jiang F."/>
            <person name="Liu H."/>
            <person name="Zhao H."/>
            <person name="Xu D."/>
            <person name="Zhang Y."/>
        </authorList>
    </citation>
    <scope>NUCLEOTIDE SEQUENCE [LARGE SCALE GENOMIC DNA]</scope>
    <source>
        <strain evidence="2">cv. Yunnan</strain>
    </source>
</reference>
<dbReference type="EMBL" id="CM042032">
    <property type="protein sequence ID" value="KAI3777666.1"/>
    <property type="molecule type" value="Genomic_DNA"/>
</dbReference>
<evidence type="ECO:0000313" key="1">
    <source>
        <dbReference type="EMBL" id="KAI3777666.1"/>
    </source>
</evidence>
<gene>
    <name evidence="1" type="ORF">L1987_47467</name>
</gene>
<keyword evidence="2" id="KW-1185">Reference proteome</keyword>
<proteinExistence type="predicted"/>
<protein>
    <submittedName>
        <fullName evidence="1">Uncharacterized protein</fullName>
    </submittedName>
</protein>
<evidence type="ECO:0000313" key="2">
    <source>
        <dbReference type="Proteomes" id="UP001056120"/>
    </source>
</evidence>
<comment type="caution">
    <text evidence="1">The sequence shown here is derived from an EMBL/GenBank/DDBJ whole genome shotgun (WGS) entry which is preliminary data.</text>
</comment>
<accession>A0ACB9G357</accession>
<dbReference type="Proteomes" id="UP001056120">
    <property type="component" value="Linkage Group LG15"/>
</dbReference>
<organism evidence="1 2">
    <name type="scientific">Smallanthus sonchifolius</name>
    <dbReference type="NCBI Taxonomy" id="185202"/>
    <lineage>
        <taxon>Eukaryota</taxon>
        <taxon>Viridiplantae</taxon>
        <taxon>Streptophyta</taxon>
        <taxon>Embryophyta</taxon>
        <taxon>Tracheophyta</taxon>
        <taxon>Spermatophyta</taxon>
        <taxon>Magnoliopsida</taxon>
        <taxon>eudicotyledons</taxon>
        <taxon>Gunneridae</taxon>
        <taxon>Pentapetalae</taxon>
        <taxon>asterids</taxon>
        <taxon>campanulids</taxon>
        <taxon>Asterales</taxon>
        <taxon>Asteraceae</taxon>
        <taxon>Asteroideae</taxon>
        <taxon>Heliantheae alliance</taxon>
        <taxon>Millerieae</taxon>
        <taxon>Smallanthus</taxon>
    </lineage>
</organism>